<organism evidence="1 2">
    <name type="scientific">Methanocella arvoryzae (strain DSM 22066 / NBRC 105507 / MRE50)</name>
    <dbReference type="NCBI Taxonomy" id="351160"/>
    <lineage>
        <taxon>Archaea</taxon>
        <taxon>Methanobacteriati</taxon>
        <taxon>Methanobacteriota</taxon>
        <taxon>Stenosarchaea group</taxon>
        <taxon>Methanomicrobia</taxon>
        <taxon>Methanocellales</taxon>
        <taxon>Methanocellaceae</taxon>
        <taxon>Methanocella</taxon>
    </lineage>
</organism>
<dbReference type="EMBL" id="AM114193">
    <property type="protein sequence ID" value="CAJ38082.1"/>
    <property type="molecule type" value="Genomic_DNA"/>
</dbReference>
<dbReference type="PATRIC" id="fig|351160.9.peg.194"/>
<dbReference type="KEGG" id="rci:RRC366"/>
<dbReference type="eggNOG" id="arCOG11646">
    <property type="taxonomic scope" value="Archaea"/>
</dbReference>
<gene>
    <name evidence="1" type="ORF">RRC366</name>
</gene>
<dbReference type="RefSeq" id="WP_012034513.1">
    <property type="nucleotide sequence ID" value="NC_009464.1"/>
</dbReference>
<reference evidence="1 2" key="1">
    <citation type="journal article" date="2006" name="Science">
        <title>Genome of rice cluster I archaea -- the key methane producers in the rice rhizosphere.</title>
        <authorList>
            <person name="Erkel C."/>
            <person name="Kube M."/>
            <person name="Reinhardt R."/>
            <person name="Liesack W."/>
        </authorList>
    </citation>
    <scope>NUCLEOTIDE SEQUENCE [LARGE SCALE GENOMIC DNA]</scope>
    <source>
        <strain evidence="2">DSM 22066 / NBRC 105507 / MRE50</strain>
    </source>
</reference>
<evidence type="ECO:0000313" key="2">
    <source>
        <dbReference type="Proteomes" id="UP000000663"/>
    </source>
</evidence>
<keyword evidence="2" id="KW-1185">Reference proteome</keyword>
<accession>Q0W0L1</accession>
<dbReference type="Proteomes" id="UP000000663">
    <property type="component" value="Chromosome"/>
</dbReference>
<proteinExistence type="predicted"/>
<evidence type="ECO:0000313" key="1">
    <source>
        <dbReference type="EMBL" id="CAJ38082.1"/>
    </source>
</evidence>
<sequence length="219" mass="24417">MIKVAIPHKIYSENKIKIKNIIKKYGMSWDSGKNGWVSAATGDGVYIDRAIMDMILSDSFSGDMPMTMFIESDNADFLAEMEAKCKAIGGEFIKDVTPEVAAPQQQKVLPQPAASSVNSKPGIIKGSDVFVRLNLRDADGCNTPEFCARGLEDLQNISRRWERRKAQLIRDYGSLGFDAETLARMLHREEINFRKNNACWVTGEFPGQEKGARSDSSDE</sequence>
<dbReference type="OrthoDB" id="147380at2157"/>
<dbReference type="GeneID" id="5143531"/>
<name>Q0W0L1_METAR</name>
<dbReference type="AlphaFoldDB" id="Q0W0L1"/>
<protein>
    <submittedName>
        <fullName evidence="1">Uncharacterized protein</fullName>
    </submittedName>
</protein>